<dbReference type="GO" id="GO:0016197">
    <property type="term" value="P:endosomal transport"/>
    <property type="evidence" value="ECO:0007669"/>
    <property type="project" value="TreeGrafter"/>
</dbReference>
<keyword evidence="1" id="KW-0472">Membrane</keyword>
<dbReference type="EMBL" id="CAXKWB010007005">
    <property type="protein sequence ID" value="CAL4085426.1"/>
    <property type="molecule type" value="Genomic_DNA"/>
</dbReference>
<dbReference type="GO" id="GO:0006888">
    <property type="term" value="P:endoplasmic reticulum to Golgi vesicle-mediated transport"/>
    <property type="evidence" value="ECO:0007669"/>
    <property type="project" value="TreeGrafter"/>
</dbReference>
<dbReference type="Proteomes" id="UP001497623">
    <property type="component" value="Unassembled WGS sequence"/>
</dbReference>
<dbReference type="InterPro" id="IPR006342">
    <property type="entry name" value="FkbM_mtfrase"/>
</dbReference>
<dbReference type="GO" id="GO:0005886">
    <property type="term" value="C:plasma membrane"/>
    <property type="evidence" value="ECO:0007669"/>
    <property type="project" value="TreeGrafter"/>
</dbReference>
<feature type="non-terminal residue" evidence="3">
    <location>
        <position position="302"/>
    </location>
</feature>
<accession>A0AAV2QJX7</accession>
<sequence>MSYWICVKHAPRSVHIIWMGLVIVVIHLYSVAIQHEEQFTNHEESKHLPGYSVYAIKLLKKSYLHPPSRKYYNITFGNSQYTQGDAVKAGPLSILINSIFGDKMNGFFIEAGALDGVHLSNSLKLELEKNWTGLLIEPNPVSYKQLLQKNRKTWTSNTCISSENFTKETVLVALSDDRDVSPMNVRGASYELENNVQNIYIMNKTNFKISNKHYVVVQCFPLVTYILALDVNTVDLLSLDIQGTEKQVLATLPYEIINFRLILVENISDEKDTQLISNMKLRGYRYLFNDCENYMFLKEGNS</sequence>
<dbReference type="PANTHER" id="PTHR34009">
    <property type="entry name" value="PROTEIN STAR"/>
    <property type="match status" value="1"/>
</dbReference>
<protein>
    <recommendedName>
        <fullName evidence="2">Methyltransferase FkbM domain-containing protein</fullName>
    </recommendedName>
</protein>
<comment type="caution">
    <text evidence="3">The sequence shown here is derived from an EMBL/GenBank/DDBJ whole genome shotgun (WGS) entry which is preliminary data.</text>
</comment>
<feature type="transmembrane region" description="Helical" evidence="1">
    <location>
        <begin position="12"/>
        <end position="32"/>
    </location>
</feature>
<evidence type="ECO:0000313" key="4">
    <source>
        <dbReference type="Proteomes" id="UP001497623"/>
    </source>
</evidence>
<proteinExistence type="predicted"/>
<dbReference type="AlphaFoldDB" id="A0AAV2QJX7"/>
<dbReference type="GO" id="GO:0005794">
    <property type="term" value="C:Golgi apparatus"/>
    <property type="evidence" value="ECO:0007669"/>
    <property type="project" value="TreeGrafter"/>
</dbReference>
<organism evidence="3 4">
    <name type="scientific">Meganyctiphanes norvegica</name>
    <name type="common">Northern krill</name>
    <name type="synonym">Thysanopoda norvegica</name>
    <dbReference type="NCBI Taxonomy" id="48144"/>
    <lineage>
        <taxon>Eukaryota</taxon>
        <taxon>Metazoa</taxon>
        <taxon>Ecdysozoa</taxon>
        <taxon>Arthropoda</taxon>
        <taxon>Crustacea</taxon>
        <taxon>Multicrustacea</taxon>
        <taxon>Malacostraca</taxon>
        <taxon>Eumalacostraca</taxon>
        <taxon>Eucarida</taxon>
        <taxon>Euphausiacea</taxon>
        <taxon>Euphausiidae</taxon>
        <taxon>Meganyctiphanes</taxon>
    </lineage>
</organism>
<keyword evidence="4" id="KW-1185">Reference proteome</keyword>
<dbReference type="SUPFAM" id="SSF53335">
    <property type="entry name" value="S-adenosyl-L-methionine-dependent methyltransferases"/>
    <property type="match status" value="1"/>
</dbReference>
<evidence type="ECO:0000313" key="3">
    <source>
        <dbReference type="EMBL" id="CAL4085426.1"/>
    </source>
</evidence>
<evidence type="ECO:0000256" key="1">
    <source>
        <dbReference type="SAM" id="Phobius"/>
    </source>
</evidence>
<dbReference type="PANTHER" id="PTHR34009:SF2">
    <property type="entry name" value="PROTEIN STAR"/>
    <property type="match status" value="1"/>
</dbReference>
<dbReference type="GO" id="GO:0005789">
    <property type="term" value="C:endoplasmic reticulum membrane"/>
    <property type="evidence" value="ECO:0007669"/>
    <property type="project" value="TreeGrafter"/>
</dbReference>
<keyword evidence="1" id="KW-1133">Transmembrane helix</keyword>
<feature type="domain" description="Methyltransferase FkbM" evidence="2">
    <location>
        <begin position="111"/>
        <end position="286"/>
    </location>
</feature>
<dbReference type="GO" id="GO:0031902">
    <property type="term" value="C:late endosome membrane"/>
    <property type="evidence" value="ECO:0007669"/>
    <property type="project" value="TreeGrafter"/>
</dbReference>
<reference evidence="3 4" key="1">
    <citation type="submission" date="2024-05" db="EMBL/GenBank/DDBJ databases">
        <authorList>
            <person name="Wallberg A."/>
        </authorList>
    </citation>
    <scope>NUCLEOTIDE SEQUENCE [LARGE SCALE GENOMIC DNA]</scope>
</reference>
<dbReference type="Gene3D" id="3.40.50.150">
    <property type="entry name" value="Vaccinia Virus protein VP39"/>
    <property type="match status" value="1"/>
</dbReference>
<keyword evidence="1" id="KW-0812">Transmembrane</keyword>
<dbReference type="InterPro" id="IPR029063">
    <property type="entry name" value="SAM-dependent_MTases_sf"/>
</dbReference>
<dbReference type="Pfam" id="PF05050">
    <property type="entry name" value="Methyltransf_21"/>
    <property type="match status" value="1"/>
</dbReference>
<evidence type="ECO:0000259" key="2">
    <source>
        <dbReference type="Pfam" id="PF05050"/>
    </source>
</evidence>
<dbReference type="InterPro" id="IPR053202">
    <property type="entry name" value="EGF_Rcpt_Signaling_Reg"/>
</dbReference>
<name>A0AAV2QJX7_MEGNR</name>
<gene>
    <name evidence="3" type="ORF">MNOR_LOCUS12678</name>
</gene>